<dbReference type="Proteomes" id="UP000337189">
    <property type="component" value="Unassembled WGS sequence"/>
</dbReference>
<organism evidence="3 4">
    <name type="scientific">Pandoraea communis</name>
    <dbReference type="NCBI Taxonomy" id="2508297"/>
    <lineage>
        <taxon>Bacteria</taxon>
        <taxon>Pseudomonadati</taxon>
        <taxon>Pseudomonadota</taxon>
        <taxon>Betaproteobacteria</taxon>
        <taxon>Burkholderiales</taxon>
        <taxon>Burkholderiaceae</taxon>
        <taxon>Pandoraea</taxon>
    </lineage>
</organism>
<dbReference type="InterPro" id="IPR014001">
    <property type="entry name" value="Helicase_ATP-bd"/>
</dbReference>
<dbReference type="GO" id="GO:0003677">
    <property type="term" value="F:DNA binding"/>
    <property type="evidence" value="ECO:0007669"/>
    <property type="project" value="InterPro"/>
</dbReference>
<evidence type="ECO:0000259" key="2">
    <source>
        <dbReference type="PROSITE" id="PS51192"/>
    </source>
</evidence>
<accession>A0A5E4STX6</accession>
<dbReference type="GO" id="GO:0006304">
    <property type="term" value="P:DNA modification"/>
    <property type="evidence" value="ECO:0007669"/>
    <property type="project" value="InterPro"/>
</dbReference>
<feature type="compositionally biased region" description="Acidic residues" evidence="1">
    <location>
        <begin position="673"/>
        <end position="682"/>
    </location>
</feature>
<evidence type="ECO:0000256" key="1">
    <source>
        <dbReference type="SAM" id="MobiDB-lite"/>
    </source>
</evidence>
<dbReference type="Gene3D" id="3.90.1570.30">
    <property type="match status" value="1"/>
</dbReference>
<protein>
    <submittedName>
        <fullName evidence="3">Restriction endonuclease subunit R</fullName>
    </submittedName>
</protein>
<name>A0A5E4STX6_9BURK</name>
<dbReference type="SMART" id="SM00487">
    <property type="entry name" value="DEXDc"/>
    <property type="match status" value="1"/>
</dbReference>
<feature type="region of interest" description="Disordered" evidence="1">
    <location>
        <begin position="653"/>
        <end position="696"/>
    </location>
</feature>
<dbReference type="PANTHER" id="PTHR47396">
    <property type="entry name" value="TYPE I RESTRICTION ENZYME ECOKI R PROTEIN"/>
    <property type="match status" value="1"/>
</dbReference>
<dbReference type="InterPro" id="IPR013670">
    <property type="entry name" value="EcoEI_R_C_dom"/>
</dbReference>
<gene>
    <name evidence="3" type="ORF">PCO31110_00993</name>
</gene>
<evidence type="ECO:0000313" key="4">
    <source>
        <dbReference type="Proteomes" id="UP000337189"/>
    </source>
</evidence>
<dbReference type="GO" id="GO:0016787">
    <property type="term" value="F:hydrolase activity"/>
    <property type="evidence" value="ECO:0007669"/>
    <property type="project" value="InterPro"/>
</dbReference>
<dbReference type="EMBL" id="CABPSJ010000001">
    <property type="protein sequence ID" value="VVD78293.1"/>
    <property type="molecule type" value="Genomic_DNA"/>
</dbReference>
<dbReference type="CDD" id="cd18032">
    <property type="entry name" value="DEXHc_RE_I_III_res"/>
    <property type="match status" value="1"/>
</dbReference>
<dbReference type="InterPro" id="IPR027417">
    <property type="entry name" value="P-loop_NTPase"/>
</dbReference>
<feature type="domain" description="Helicase ATP-binding" evidence="2">
    <location>
        <begin position="263"/>
        <end position="428"/>
    </location>
</feature>
<dbReference type="PANTHER" id="PTHR47396:SF1">
    <property type="entry name" value="ATP-DEPENDENT HELICASE IRC3-RELATED"/>
    <property type="match status" value="1"/>
</dbReference>
<dbReference type="AlphaFoldDB" id="A0A5E4STX6"/>
<dbReference type="Pfam" id="PF04851">
    <property type="entry name" value="ResIII"/>
    <property type="match status" value="1"/>
</dbReference>
<keyword evidence="3" id="KW-0378">Hydrolase</keyword>
<feature type="compositionally biased region" description="Acidic residues" evidence="1">
    <location>
        <begin position="653"/>
        <end position="665"/>
    </location>
</feature>
<keyword evidence="3" id="KW-0255">Endonuclease</keyword>
<dbReference type="InterPro" id="IPR006935">
    <property type="entry name" value="Helicase/UvrB_N"/>
</dbReference>
<reference evidence="3 4" key="1">
    <citation type="submission" date="2019-08" db="EMBL/GenBank/DDBJ databases">
        <authorList>
            <person name="Peeters C."/>
        </authorList>
    </citation>
    <scope>NUCLEOTIDE SEQUENCE [LARGE SCALE GENOMIC DNA]</scope>
    <source>
        <strain evidence="3 4">LMG 31110</strain>
    </source>
</reference>
<dbReference type="GO" id="GO:0005524">
    <property type="term" value="F:ATP binding"/>
    <property type="evidence" value="ECO:0007669"/>
    <property type="project" value="InterPro"/>
</dbReference>
<dbReference type="Gene3D" id="3.40.50.300">
    <property type="entry name" value="P-loop containing nucleotide triphosphate hydrolases"/>
    <property type="match status" value="2"/>
</dbReference>
<keyword evidence="3" id="KW-0540">Nuclease</keyword>
<sequence length="884" mass="99525">MTIKPTDPHSKIRLIADLYIDELLQAPEKDLLDDTKSDASLELAGKMAEEAYLLAKTAADKLRVETARQHMEKNRATSTKISADIDINKARGAALTEADTCREYVTLALQDAGWGDAPYAIGEQRSITDGRILLIGGKARRAKVRKPDYILYYRRDFPVAVVEAKETGLPAENGVQQAREYAQMMNLRFAYATNGQRIIEIDYTKGTEREVERYPTPEELWTRLNQSTGLTETAQQTLLEPYNLVSGKTPRYYQDATIRSVVEAILSGKKRVLATLATGTGKTSVAFQVCWKLWNSRWNRNGEYRRPKILFLADRNILVDDPKDKDFIHFGDARHKISSGDASQARDMYFGIYQALTTANEDVFRQYRPDFFDLVIIDECHRGAARDESTWRRVLDYFSDAAHFGMTATPLRDESRDTYDYFGNPVYLYSLKQGIEDGFLAPYRVHRIITNADAAGWRPTRGEVDRYGRAIPDDEYQTKDFERVVALRARTKAIAKHLTGFMRGSDRFAKTIVFCVDQEHASEMRQELVNINADLVKEYPDYVCRVTSDEGDIGLAYLANFQDLDKPTPTILTSSQMLTTGVDAATVKNVVLARVVGSQSEFKQIIGRGTRLRVDYGKEFFNIIDYTGTATQHFADPDFDGFPALLEEQTVDDDGNVTESSEPEQLDIPAADSADEESETGEGGEIGGVDEPTEPRKYYVDGGDVEVIGHLVYDLDADGKKLQVVRYTEYTARSVRSLFPTREELESAWATPDTRAEVLHELAERHISFDELIAATGQPDADPLDLLCHLAWNAPLLTRRERAERARRLHPNLFAQYGDIAREILGLVVDRYIERGLAKFEKPSELLAVEPFDSFGKPSEIAAYFGGPKALRAAFGSLQSALYQ</sequence>
<dbReference type="NCBIfam" id="NF046051">
    <property type="entry name" value="restrict_EcoAI"/>
    <property type="match status" value="1"/>
</dbReference>
<proteinExistence type="predicted"/>
<dbReference type="InterPro" id="IPR050742">
    <property type="entry name" value="Helicase_Restrict-Modif_Enz"/>
</dbReference>
<dbReference type="GO" id="GO:0004519">
    <property type="term" value="F:endonuclease activity"/>
    <property type="evidence" value="ECO:0007669"/>
    <property type="project" value="UniProtKB-KW"/>
</dbReference>
<dbReference type="PROSITE" id="PS51192">
    <property type="entry name" value="HELICASE_ATP_BIND_1"/>
    <property type="match status" value="1"/>
</dbReference>
<dbReference type="GO" id="GO:0005829">
    <property type="term" value="C:cytosol"/>
    <property type="evidence" value="ECO:0007669"/>
    <property type="project" value="TreeGrafter"/>
</dbReference>
<dbReference type="Pfam" id="PF08463">
    <property type="entry name" value="EcoEI_R_C"/>
    <property type="match status" value="1"/>
</dbReference>
<dbReference type="SUPFAM" id="SSF52540">
    <property type="entry name" value="P-loop containing nucleoside triphosphate hydrolases"/>
    <property type="match status" value="1"/>
</dbReference>
<dbReference type="CDD" id="cd18799">
    <property type="entry name" value="SF2_C_EcoAI-like"/>
    <property type="match status" value="1"/>
</dbReference>
<evidence type="ECO:0000313" key="3">
    <source>
        <dbReference type="EMBL" id="VVD78293.1"/>
    </source>
</evidence>